<evidence type="ECO:0000256" key="1">
    <source>
        <dbReference type="ARBA" id="ARBA00004123"/>
    </source>
</evidence>
<dbReference type="PANTHER" id="PTHR22928:SF3">
    <property type="entry name" value="TELOMERE-ASSOCIATED PROTEIN RIF1"/>
    <property type="match status" value="1"/>
</dbReference>
<sequence length="1749" mass="192804">MGKPKEKLADGTTQHLELNPSELSVHYGNHGLLSAGAILKPILSNISSSDQDLVTLALRSLAYFLHNEKFIAEISDEKACAVLSSICQLIKSTDKTVLCSLALWCLGIQELKPKVVEASLDLILQSLLYLTDSGTSVSSKALIHQALQGFVKLAQKYSCARIKSSLWAPAIYRRLLSSDKKEREGAEQCMKDLEFMLLCRLKGDLSEVAAVDINETLLPKLEKMIKSKTSVLPAVRAWGWYIRLLGSLAGERRNLVNQMLKIVEVTFTSQDALVRNASLVAWEAIVDALLQLPNASGQQNTNINAGVSLSAGELEKPLLVLVPPLKRLKLLMVPFISIMSADKDQAVRLACWHTWHYLAHKLGTAINLPSVADIVVIPIFEAMFRFGPDKNHSSAWDLCIKALEDWICCKFKHKVDSGLSPALSINLPGKAPSPQTPTFGGAENVAESSCNILWTVWSLETLHVFLRLVKTLWSFSMEPSKNSCTRNLSLSGALRIFLLLVKGVESDGKCAVKPVKQHIDSVHSLLMFLDGVSCQHVETASMGEVLSAMDSLIESLLHLQPLVLSSSFYRISLAPMNFQKKFGEPFLKPDIGVGQEELTEVRTGDLVTPIVYLLHSWVTTASMKELSREERETFKKRLESLVVLAIRGFNVMGNLSGLASVLEFCLSESGRKRKADEANGTSVSNDTKATLGIFCIAPHSCVQLLLSWKTIAEHTAKYLEGSSDMFAVEGVASDSGNQVIFRILLFPLQVYLQLSSVTSADINKASLEVNLSGFAKALSDVDLQVVLIAWLKLFDCALSASSRMPMQANFFASGLSQQSLKLLEKESQQQGNKGACDGSNSFAEMVAFIAINVLKRTEISNLALLAINRKRRYGSFISTSGTSNGVCGSETETTSNVRNILVLASRVLDLSHDKYIAGQAYWLDSTARVLEELATFAARLNSQQDMLLFVQEFSKPFAKWLKFSESLHANQHNHCSTTVTYSLQKAWQELLYRLRKCHPPLSFDSNLLSLQALALAPAFQHSETSISSCTVSFWEATYGSWNRNGADASRRKSDVPYYTLTGRRCLQVFQELHMDAQNAPSGVSLPLPNMAKGGEDTSFQLGASSLPRSTCNLNTKATGMEQNAVPEKSLKVPRLSLSGHASMEASQAGSDSFHLANSSIFSEIGHCTGEKVKTSAALPMGGSLVVPKCSKAEVPVSSALLSAAAPRRKNRRFVDLKTYAYASNPVSEEGLIPFTKGQLERHMVKGVSEGDGNIMDTPRIVTVNNLLSVEGLNCSKDVGPSDTEKRILKRPRKRFVCELKKLGIRRQRFLRSSGSLRGGKFWRDTSGTVRALQKIRKGAAWLGAENSTTSKDSTDNKMVSVHEVRLVDEPSLVKQKEASAGESKLHVIGVERLPRKRGRPRRLGLANTDAPFHTMQSSNRLASVLNMEDACQQMQTSFEKDVDLGTSKFGNLLQKASPESPFRVQTLNRGLYSNIFSNVARRSDVVNSFASRSHHRKSSCPRRIPMSKDEQNENNQDFQDPHSNLKFKLRMSRRKLECQSGIEFTTPSKILRSGKKLKSKKWGTFSDASKVENKGLRNTPQKTISSDYSKSLRNCRATDWYHATVGKTMPAEPDLPSLKGSNFFPEFLQVADQPGSRKCESSKSLDLGGTILAQNEGQTLPHEHGVSSDGNESPSILIMLEKYGELGRRHRLCRRLADLSTSSEWNTMSLDDLECAQELLGNLQVLVGERKRCQLIGQAANMQQLLTYG</sequence>
<evidence type="ECO:0000256" key="6">
    <source>
        <dbReference type="ARBA" id="ARBA00023306"/>
    </source>
</evidence>
<evidence type="ECO:0000256" key="2">
    <source>
        <dbReference type="ARBA" id="ARBA00004574"/>
    </source>
</evidence>
<evidence type="ECO:0000313" key="10">
    <source>
        <dbReference type="Proteomes" id="UP000886520"/>
    </source>
</evidence>
<evidence type="ECO:0000259" key="8">
    <source>
        <dbReference type="Pfam" id="PF12231"/>
    </source>
</evidence>
<accession>A0A9D4ZJT7</accession>
<keyword evidence="3" id="KW-0158">Chromosome</keyword>
<dbReference type="GO" id="GO:0000723">
    <property type="term" value="P:telomere maintenance"/>
    <property type="evidence" value="ECO:0007669"/>
    <property type="project" value="TreeGrafter"/>
</dbReference>
<gene>
    <name evidence="9" type="ORF">GOP47_0005889</name>
</gene>
<organism evidence="9 10">
    <name type="scientific">Adiantum capillus-veneris</name>
    <name type="common">Maidenhair fern</name>
    <dbReference type="NCBI Taxonomy" id="13818"/>
    <lineage>
        <taxon>Eukaryota</taxon>
        <taxon>Viridiplantae</taxon>
        <taxon>Streptophyta</taxon>
        <taxon>Embryophyta</taxon>
        <taxon>Tracheophyta</taxon>
        <taxon>Polypodiopsida</taxon>
        <taxon>Polypodiidae</taxon>
        <taxon>Polypodiales</taxon>
        <taxon>Pteridineae</taxon>
        <taxon>Pteridaceae</taxon>
        <taxon>Vittarioideae</taxon>
        <taxon>Adiantum</taxon>
    </lineage>
</organism>
<reference evidence="9" key="1">
    <citation type="submission" date="2021-01" db="EMBL/GenBank/DDBJ databases">
        <title>Adiantum capillus-veneris genome.</title>
        <authorList>
            <person name="Fang Y."/>
            <person name="Liao Q."/>
        </authorList>
    </citation>
    <scope>NUCLEOTIDE SEQUENCE</scope>
    <source>
        <strain evidence="9">H3</strain>
        <tissue evidence="9">Leaf</tissue>
    </source>
</reference>
<evidence type="ECO:0000313" key="9">
    <source>
        <dbReference type="EMBL" id="KAI5078218.1"/>
    </source>
</evidence>
<dbReference type="GO" id="GO:0000781">
    <property type="term" value="C:chromosome, telomeric region"/>
    <property type="evidence" value="ECO:0007669"/>
    <property type="project" value="UniProtKB-SubCell"/>
</dbReference>
<comment type="caution">
    <text evidence="9">The sequence shown here is derived from an EMBL/GenBank/DDBJ whole genome shotgun (WGS) entry which is preliminary data.</text>
</comment>
<evidence type="ECO:0000256" key="5">
    <source>
        <dbReference type="ARBA" id="ARBA00023242"/>
    </source>
</evidence>
<feature type="domain" description="Telomere-associated protein Rif1 N-terminal" evidence="8">
    <location>
        <begin position="47"/>
        <end position="371"/>
    </location>
</feature>
<dbReference type="EMBL" id="JABFUD020000006">
    <property type="protein sequence ID" value="KAI5078218.1"/>
    <property type="molecule type" value="Genomic_DNA"/>
</dbReference>
<dbReference type="Proteomes" id="UP000886520">
    <property type="component" value="Chromosome 6"/>
</dbReference>
<dbReference type="Pfam" id="PF12231">
    <property type="entry name" value="Rif1_N"/>
    <property type="match status" value="1"/>
</dbReference>
<evidence type="ECO:0000256" key="4">
    <source>
        <dbReference type="ARBA" id="ARBA00022895"/>
    </source>
</evidence>
<proteinExistence type="predicted"/>
<name>A0A9D4ZJT7_ADICA</name>
<dbReference type="InterPro" id="IPR016024">
    <property type="entry name" value="ARM-type_fold"/>
</dbReference>
<feature type="region of interest" description="Disordered" evidence="7">
    <location>
        <begin position="1494"/>
        <end position="1521"/>
    </location>
</feature>
<keyword evidence="6" id="KW-0131">Cell cycle</keyword>
<dbReference type="GO" id="GO:0005634">
    <property type="term" value="C:nucleus"/>
    <property type="evidence" value="ECO:0007669"/>
    <property type="project" value="UniProtKB-SubCell"/>
</dbReference>
<dbReference type="SUPFAM" id="SSF48371">
    <property type="entry name" value="ARM repeat"/>
    <property type="match status" value="1"/>
</dbReference>
<dbReference type="PANTHER" id="PTHR22928">
    <property type="entry name" value="TELOMERE-ASSOCIATED PROTEIN RIF1"/>
    <property type="match status" value="1"/>
</dbReference>
<keyword evidence="5" id="KW-0539">Nucleus</keyword>
<protein>
    <recommendedName>
        <fullName evidence="8">Telomere-associated protein Rif1 N-terminal domain-containing protein</fullName>
    </recommendedName>
</protein>
<keyword evidence="4" id="KW-0779">Telomere</keyword>
<evidence type="ECO:0000256" key="7">
    <source>
        <dbReference type="SAM" id="MobiDB-lite"/>
    </source>
</evidence>
<keyword evidence="10" id="KW-1185">Reference proteome</keyword>
<evidence type="ECO:0000256" key="3">
    <source>
        <dbReference type="ARBA" id="ARBA00022454"/>
    </source>
</evidence>
<comment type="subcellular location">
    <subcellularLocation>
        <location evidence="2">Chromosome</location>
        <location evidence="2">Telomere</location>
    </subcellularLocation>
    <subcellularLocation>
        <location evidence="1">Nucleus</location>
    </subcellularLocation>
</comment>
<dbReference type="InterPro" id="IPR022031">
    <property type="entry name" value="Rif1_N"/>
</dbReference>
<dbReference type="OrthoDB" id="5399929at2759"/>